<feature type="transmembrane region" description="Helical" evidence="1">
    <location>
        <begin position="109"/>
        <end position="129"/>
    </location>
</feature>
<feature type="transmembrane region" description="Helical" evidence="1">
    <location>
        <begin position="41"/>
        <end position="59"/>
    </location>
</feature>
<feature type="transmembrane region" description="Helical" evidence="1">
    <location>
        <begin position="270"/>
        <end position="291"/>
    </location>
</feature>
<accession>A0A9D1SJX8</accession>
<protein>
    <submittedName>
        <fullName evidence="2">MFS transporter</fullName>
    </submittedName>
</protein>
<dbReference type="SUPFAM" id="SSF103473">
    <property type="entry name" value="MFS general substrate transporter"/>
    <property type="match status" value="1"/>
</dbReference>
<dbReference type="PANTHER" id="PTHR11328:SF24">
    <property type="entry name" value="MAJOR FACILITATOR SUPERFAMILY (MFS) PROFILE DOMAIN-CONTAINING PROTEIN"/>
    <property type="match status" value="1"/>
</dbReference>
<comment type="caution">
    <text evidence="2">The sequence shown here is derived from an EMBL/GenBank/DDBJ whole genome shotgun (WGS) entry which is preliminary data.</text>
</comment>
<name>A0A9D1SJX8_9FIRM</name>
<feature type="transmembrane region" description="Helical" evidence="1">
    <location>
        <begin position="323"/>
        <end position="342"/>
    </location>
</feature>
<dbReference type="InterPro" id="IPR036259">
    <property type="entry name" value="MFS_trans_sf"/>
</dbReference>
<feature type="transmembrane region" description="Helical" evidence="1">
    <location>
        <begin position="83"/>
        <end position="103"/>
    </location>
</feature>
<dbReference type="AlphaFoldDB" id="A0A9D1SJX8"/>
<feature type="transmembrane region" description="Helical" evidence="1">
    <location>
        <begin position="150"/>
        <end position="173"/>
    </location>
</feature>
<dbReference type="GO" id="GO:0015293">
    <property type="term" value="F:symporter activity"/>
    <property type="evidence" value="ECO:0007669"/>
    <property type="project" value="InterPro"/>
</dbReference>
<feature type="transmembrane region" description="Helical" evidence="1">
    <location>
        <begin position="230"/>
        <end position="258"/>
    </location>
</feature>
<feature type="transmembrane region" description="Helical" evidence="1">
    <location>
        <begin position="414"/>
        <end position="435"/>
    </location>
</feature>
<keyword evidence="1" id="KW-1133">Transmembrane helix</keyword>
<feature type="transmembrane region" description="Helical" evidence="1">
    <location>
        <begin position="179"/>
        <end position="200"/>
    </location>
</feature>
<dbReference type="GO" id="GO:0005886">
    <property type="term" value="C:plasma membrane"/>
    <property type="evidence" value="ECO:0007669"/>
    <property type="project" value="TreeGrafter"/>
</dbReference>
<dbReference type="EMBL" id="DVNJ01000003">
    <property type="protein sequence ID" value="HIU62377.1"/>
    <property type="molecule type" value="Genomic_DNA"/>
</dbReference>
<gene>
    <name evidence="2" type="ORF">IAB07_01225</name>
</gene>
<dbReference type="Proteomes" id="UP000824145">
    <property type="component" value="Unassembled WGS sequence"/>
</dbReference>
<sequence>MDEDQKYIGKKEKFSYGLAAVGSYMIANVIASYLQIFLTDILIVSPVFILVLMVAARFWDMANDPIMGIVIDKTNTPKGKMRPYIKVGAFLIFGVALLMFLPISGAPAWLKMVFAAVMYLAFDTAYTIVDVPAMGLMSVATPNGKERASLLSFYVTIGSIGTVLPIGLMAALGSFIPETWIYFAIAAITGVIIFTGYMLLYRNSKERFAMHSEKVRVRDMFKTAIKNKPMLLTLLTSMIAAPRYLIMLAAAYIATYVISIPGMSSDTVLLLLYVVVGGGMFVGILITPAIYKKIGYKRTSILFGIVGGVFLTATFLAGYTNYFVALPLMCIGGLALGAYNVLPYPMVGDSLDYLEWKTGNRMEGVCFSLNSFVTKFNNAIGAIMLSVGIIVFQFRQPEVSGVPLPQTEFTLNGLFAMVTLIPAIFFFISIIPMAFNKFTGKNRERILQELSQRRAFASVVADEYSESEGGAAEGAQNPAENHI</sequence>
<keyword evidence="1" id="KW-0472">Membrane</keyword>
<dbReference type="GO" id="GO:0008643">
    <property type="term" value="P:carbohydrate transport"/>
    <property type="evidence" value="ECO:0007669"/>
    <property type="project" value="InterPro"/>
</dbReference>
<proteinExistence type="predicted"/>
<feature type="transmembrane region" description="Helical" evidence="1">
    <location>
        <begin position="14"/>
        <end position="35"/>
    </location>
</feature>
<organism evidence="2 3">
    <name type="scientific">Candidatus Caccalectryoclostridium excrementigallinarum</name>
    <dbReference type="NCBI Taxonomy" id="2840710"/>
    <lineage>
        <taxon>Bacteria</taxon>
        <taxon>Bacillati</taxon>
        <taxon>Bacillota</taxon>
        <taxon>Clostridia</taxon>
        <taxon>Christensenellales</taxon>
        <taxon>Christensenellaceae</taxon>
        <taxon>Christensenellaceae incertae sedis</taxon>
        <taxon>Candidatus Caccalectryoclostridium</taxon>
    </lineage>
</organism>
<dbReference type="InterPro" id="IPR039672">
    <property type="entry name" value="MFS_2"/>
</dbReference>
<dbReference type="Gene3D" id="1.20.1250.20">
    <property type="entry name" value="MFS general substrate transporter like domains"/>
    <property type="match status" value="1"/>
</dbReference>
<dbReference type="PANTHER" id="PTHR11328">
    <property type="entry name" value="MAJOR FACILITATOR SUPERFAMILY DOMAIN-CONTAINING PROTEIN"/>
    <property type="match status" value="1"/>
</dbReference>
<evidence type="ECO:0000256" key="1">
    <source>
        <dbReference type="SAM" id="Phobius"/>
    </source>
</evidence>
<reference evidence="2" key="2">
    <citation type="journal article" date="2021" name="PeerJ">
        <title>Extensive microbial diversity within the chicken gut microbiome revealed by metagenomics and culture.</title>
        <authorList>
            <person name="Gilroy R."/>
            <person name="Ravi A."/>
            <person name="Getino M."/>
            <person name="Pursley I."/>
            <person name="Horton D.L."/>
            <person name="Alikhan N.F."/>
            <person name="Baker D."/>
            <person name="Gharbi K."/>
            <person name="Hall N."/>
            <person name="Watson M."/>
            <person name="Adriaenssens E.M."/>
            <person name="Foster-Nyarko E."/>
            <person name="Jarju S."/>
            <person name="Secka A."/>
            <person name="Antonio M."/>
            <person name="Oren A."/>
            <person name="Chaudhuri R.R."/>
            <person name="La Ragione R."/>
            <person name="Hildebrand F."/>
            <person name="Pallen M.J."/>
        </authorList>
    </citation>
    <scope>NUCLEOTIDE SEQUENCE</scope>
    <source>
        <strain evidence="2">9366</strain>
    </source>
</reference>
<feature type="transmembrane region" description="Helical" evidence="1">
    <location>
        <begin position="376"/>
        <end position="394"/>
    </location>
</feature>
<dbReference type="Pfam" id="PF13347">
    <property type="entry name" value="MFS_2"/>
    <property type="match status" value="1"/>
</dbReference>
<evidence type="ECO:0000313" key="2">
    <source>
        <dbReference type="EMBL" id="HIU62377.1"/>
    </source>
</evidence>
<evidence type="ECO:0000313" key="3">
    <source>
        <dbReference type="Proteomes" id="UP000824145"/>
    </source>
</evidence>
<reference evidence="2" key="1">
    <citation type="submission" date="2020-10" db="EMBL/GenBank/DDBJ databases">
        <authorList>
            <person name="Gilroy R."/>
        </authorList>
    </citation>
    <scope>NUCLEOTIDE SEQUENCE</scope>
    <source>
        <strain evidence="2">9366</strain>
    </source>
</reference>
<keyword evidence="1" id="KW-0812">Transmembrane</keyword>
<feature type="transmembrane region" description="Helical" evidence="1">
    <location>
        <begin position="300"/>
        <end position="317"/>
    </location>
</feature>